<feature type="signal peptide" evidence="1">
    <location>
        <begin position="1"/>
        <end position="31"/>
    </location>
</feature>
<dbReference type="OrthoDB" id="8902809at2"/>
<evidence type="ECO:0000313" key="4">
    <source>
        <dbReference type="Proteomes" id="UP000199531"/>
    </source>
</evidence>
<name>A0A1H8HF68_9BURK</name>
<dbReference type="InterPro" id="IPR018637">
    <property type="entry name" value="DUF2059"/>
</dbReference>
<keyword evidence="4" id="KW-1185">Reference proteome</keyword>
<dbReference type="AlphaFoldDB" id="A0A1H8HF68"/>
<protein>
    <recommendedName>
        <fullName evidence="2">DUF2059 domain-containing protein</fullName>
    </recommendedName>
</protein>
<evidence type="ECO:0000256" key="1">
    <source>
        <dbReference type="SAM" id="SignalP"/>
    </source>
</evidence>
<feature type="domain" description="DUF2059" evidence="2">
    <location>
        <begin position="116"/>
        <end position="160"/>
    </location>
</feature>
<sequence>MKQARFLSFRSATAGCALALAALAVSAPAQAQDATRKELATRIVNLQKAHDMDALIGQLANSATQTVVSTWLPKLDQVPQARQKAAADQLDAELKKFNEDNIRTIKNRNERVSLDVLVPAYAERFTADELRQLVAFMESPVIKKYYAANPQLANMLAQKLVDATRADVEARIKAFDTRAAQIIGNASKK</sequence>
<dbReference type="STRING" id="1121117.SAMN02745977_01533"/>
<feature type="chain" id="PRO_5011605412" description="DUF2059 domain-containing protein" evidence="1">
    <location>
        <begin position="32"/>
        <end position="189"/>
    </location>
</feature>
<evidence type="ECO:0000259" key="2">
    <source>
        <dbReference type="Pfam" id="PF09832"/>
    </source>
</evidence>
<dbReference type="Proteomes" id="UP000199531">
    <property type="component" value="Unassembled WGS sequence"/>
</dbReference>
<keyword evidence="1" id="KW-0732">Signal</keyword>
<dbReference type="Pfam" id="PF09832">
    <property type="entry name" value="DUF2059"/>
    <property type="match status" value="1"/>
</dbReference>
<dbReference type="EMBL" id="FOCW01000002">
    <property type="protein sequence ID" value="SEN54745.1"/>
    <property type="molecule type" value="Genomic_DNA"/>
</dbReference>
<reference evidence="3 4" key="1">
    <citation type="submission" date="2016-10" db="EMBL/GenBank/DDBJ databases">
        <authorList>
            <person name="de Groot N.N."/>
        </authorList>
    </citation>
    <scope>NUCLEOTIDE SEQUENCE [LARGE SCALE GENOMIC DNA]</scope>
    <source>
        <strain evidence="3 4">DSM 15123</strain>
    </source>
</reference>
<evidence type="ECO:0000313" key="3">
    <source>
        <dbReference type="EMBL" id="SEN54745.1"/>
    </source>
</evidence>
<dbReference type="RefSeq" id="WP_091816137.1">
    <property type="nucleotide sequence ID" value="NZ_FOCW01000002.1"/>
</dbReference>
<gene>
    <name evidence="3" type="ORF">SAMN02745977_01533</name>
</gene>
<accession>A0A1H8HF68</accession>
<organism evidence="3 4">
    <name type="scientific">Brachymonas denitrificans DSM 15123</name>
    <dbReference type="NCBI Taxonomy" id="1121117"/>
    <lineage>
        <taxon>Bacteria</taxon>
        <taxon>Pseudomonadati</taxon>
        <taxon>Pseudomonadota</taxon>
        <taxon>Betaproteobacteria</taxon>
        <taxon>Burkholderiales</taxon>
        <taxon>Comamonadaceae</taxon>
        <taxon>Brachymonas</taxon>
    </lineage>
</organism>
<proteinExistence type="predicted"/>